<gene>
    <name evidence="1" type="ORF">BIT28_07570</name>
</gene>
<dbReference type="Gene3D" id="3.60.15.10">
    <property type="entry name" value="Ribonuclease Z/Hydroxyacylglutathione hydrolase-like"/>
    <property type="match status" value="1"/>
</dbReference>
<comment type="caution">
    <text evidence="1">The sequence shown here is derived from an EMBL/GenBank/DDBJ whole genome shotgun (WGS) entry which is preliminary data.</text>
</comment>
<accession>A0A1Q9G6H3</accession>
<dbReference type="InterPro" id="IPR052159">
    <property type="entry name" value="Competence_DNA_uptake"/>
</dbReference>
<sequence>MGFEVDFHAVGEETKSGDAISMRFVEGDEQFVIVIDGGFKSDGEKVVNTVKNHYGTNYVDLVISTHPDQDHINGLFEVLETMEVGELWIKKPWEHGDLASLLKDGRFTDNSVGEKLAKQLNKAVDLVNLAEEKGIPVREPFSGCSINKCGAQIISIGPDLDYYRDLIPEILTLEPALESKSEASFVDRIIEKAKSIFRAVWGEDDLDEDAKTSALNSTSAITLINYDGQSLLFTGDAGIDALNDAYPLFEAHSNKLRLMQIPHHGSRRNISSSVLDCYIGEPLADKNASRGITAIASAAQKSEKHPRPAVLNAFIHRGVKTLATNGKGIRHHNNLGAREGWNAAEVEVYQEEYERE</sequence>
<dbReference type="EMBL" id="MJIL01000100">
    <property type="protein sequence ID" value="OLQ69867.1"/>
    <property type="molecule type" value="Genomic_DNA"/>
</dbReference>
<dbReference type="SUPFAM" id="SSF56281">
    <property type="entry name" value="Metallo-hydrolase/oxidoreductase"/>
    <property type="match status" value="1"/>
</dbReference>
<keyword evidence="2" id="KW-1185">Reference proteome</keyword>
<dbReference type="AlphaFoldDB" id="A0A1Q9G6H3"/>
<name>A0A1Q9G6H3_9GAMM</name>
<dbReference type="OrthoDB" id="418728at2"/>
<dbReference type="PANTHER" id="PTHR30619">
    <property type="entry name" value="DNA INTERNALIZATION/COMPETENCE PROTEIN COMEC/REC2"/>
    <property type="match status" value="1"/>
</dbReference>
<dbReference type="InterPro" id="IPR036866">
    <property type="entry name" value="RibonucZ/Hydroxyglut_hydro"/>
</dbReference>
<proteinExistence type="predicted"/>
<evidence type="ECO:0000313" key="1">
    <source>
        <dbReference type="EMBL" id="OLQ69867.1"/>
    </source>
</evidence>
<reference evidence="1 2" key="1">
    <citation type="submission" date="2016-09" db="EMBL/GenBank/DDBJ databases">
        <title>Photobacterium proteolyticum sp. nov. a protease producing bacterium isolated from ocean sediments of Laizhou Bay.</title>
        <authorList>
            <person name="Li Y."/>
        </authorList>
    </citation>
    <scope>NUCLEOTIDE SEQUENCE [LARGE SCALE GENOMIC DNA]</scope>
    <source>
        <strain evidence="1 2">13-12</strain>
    </source>
</reference>
<dbReference type="RefSeq" id="WP_075768225.1">
    <property type="nucleotide sequence ID" value="NZ_MJIL01000100.1"/>
</dbReference>
<organism evidence="1 2">
    <name type="scientific">Photobacterium proteolyticum</name>
    <dbReference type="NCBI Taxonomy" id="1903952"/>
    <lineage>
        <taxon>Bacteria</taxon>
        <taxon>Pseudomonadati</taxon>
        <taxon>Pseudomonadota</taxon>
        <taxon>Gammaproteobacteria</taxon>
        <taxon>Vibrionales</taxon>
        <taxon>Vibrionaceae</taxon>
        <taxon>Photobacterium</taxon>
    </lineage>
</organism>
<protein>
    <submittedName>
        <fullName evidence="1">Uncharacterized protein</fullName>
    </submittedName>
</protein>
<dbReference type="STRING" id="1903952.BIT28_07570"/>
<dbReference type="Proteomes" id="UP000186905">
    <property type="component" value="Unassembled WGS sequence"/>
</dbReference>
<dbReference type="PANTHER" id="PTHR30619:SF1">
    <property type="entry name" value="RECOMBINATION PROTEIN 2"/>
    <property type="match status" value="1"/>
</dbReference>
<evidence type="ECO:0000313" key="2">
    <source>
        <dbReference type="Proteomes" id="UP000186905"/>
    </source>
</evidence>